<accession>A0A8A3PH76</accession>
<feature type="region of interest" description="Disordered" evidence="1">
    <location>
        <begin position="281"/>
        <end position="323"/>
    </location>
</feature>
<dbReference type="PANTHER" id="PTHR11736">
    <property type="entry name" value="MELANOMA-ASSOCIATED ANTIGEN MAGE ANTIGEN"/>
    <property type="match status" value="1"/>
</dbReference>
<gene>
    <name evidence="3" type="ORF">DSL72_007496</name>
</gene>
<sequence>MPTSSRKGKHQVQIREDDESEEESPRNAKRRRLAAPESEEEEEEDEEEEDVGSEGMGLDREDSLDQAVKKLVRYALACEFQRLPITRTGIKEKVLGAQTRSFKSIFEPAQESLRTKFGMEMVELPVRENVTVKGRLKEAGRKSKTTTASSYILTSILPFEYRSPSIIPPSKVVSQRDEATYIGFYTTVVSVIMLSPDSTMTDSKLMSVLRKLNAETNMPMDKTSPILKRMIQQNYITRTVEKNDGDEVIEWRVGPRGKMEIGTKGAQGLVKEVYGAEAPEDLDKRLDRSLGTRKRKATHENVEGDGHEEKRIMRKMRTRKANE</sequence>
<feature type="compositionally biased region" description="Basic residues" evidence="1">
    <location>
        <begin position="1"/>
        <end position="12"/>
    </location>
</feature>
<dbReference type="InterPro" id="IPR041898">
    <property type="entry name" value="MAGE_WH1"/>
</dbReference>
<feature type="compositionally biased region" description="Acidic residues" evidence="1">
    <location>
        <begin position="37"/>
        <end position="52"/>
    </location>
</feature>
<dbReference type="GO" id="GO:0006281">
    <property type="term" value="P:DNA repair"/>
    <property type="evidence" value="ECO:0007669"/>
    <property type="project" value="TreeGrafter"/>
</dbReference>
<organism evidence="3 4">
    <name type="scientific">Monilinia vaccinii-corymbosi</name>
    <dbReference type="NCBI Taxonomy" id="61207"/>
    <lineage>
        <taxon>Eukaryota</taxon>
        <taxon>Fungi</taxon>
        <taxon>Dikarya</taxon>
        <taxon>Ascomycota</taxon>
        <taxon>Pezizomycotina</taxon>
        <taxon>Leotiomycetes</taxon>
        <taxon>Helotiales</taxon>
        <taxon>Sclerotiniaceae</taxon>
        <taxon>Monilinia</taxon>
    </lineage>
</organism>
<feature type="region of interest" description="Disordered" evidence="1">
    <location>
        <begin position="1"/>
        <end position="59"/>
    </location>
</feature>
<dbReference type="GO" id="GO:0005634">
    <property type="term" value="C:nucleus"/>
    <property type="evidence" value="ECO:0007669"/>
    <property type="project" value="TreeGrafter"/>
</dbReference>
<dbReference type="SMART" id="SM01373">
    <property type="entry name" value="MAGE"/>
    <property type="match status" value="1"/>
</dbReference>
<proteinExistence type="predicted"/>
<dbReference type="Gene3D" id="1.10.10.1210">
    <property type="entry name" value="MAGE homology domain, winged helix WH2 motif"/>
    <property type="match status" value="1"/>
</dbReference>
<feature type="domain" description="MAGE" evidence="2">
    <location>
        <begin position="64"/>
        <end position="124"/>
    </location>
</feature>
<dbReference type="PROSITE" id="PS50838">
    <property type="entry name" value="MAGE"/>
    <property type="match status" value="1"/>
</dbReference>
<dbReference type="InterPro" id="IPR037445">
    <property type="entry name" value="MAGE"/>
</dbReference>
<dbReference type="Pfam" id="PF01454">
    <property type="entry name" value="MAGE"/>
    <property type="match status" value="1"/>
</dbReference>
<dbReference type="Gene3D" id="1.10.10.1200">
    <property type="entry name" value="MAGE homology domain, winged helix WH1 motif"/>
    <property type="match status" value="1"/>
</dbReference>
<feature type="compositionally biased region" description="Basic and acidic residues" evidence="1">
    <location>
        <begin position="298"/>
        <end position="311"/>
    </location>
</feature>
<dbReference type="InterPro" id="IPR002190">
    <property type="entry name" value="MHD_dom"/>
</dbReference>
<evidence type="ECO:0000313" key="3">
    <source>
        <dbReference type="EMBL" id="QSZ34642.1"/>
    </source>
</evidence>
<feature type="compositionally biased region" description="Basic residues" evidence="1">
    <location>
        <begin position="312"/>
        <end position="323"/>
    </location>
</feature>
<protein>
    <recommendedName>
        <fullName evidence="2">MAGE domain-containing protein</fullName>
    </recommendedName>
</protein>
<dbReference type="PANTHER" id="PTHR11736:SF14">
    <property type="entry name" value="NSE3 HOMOLOG, SMC5-SMC6 COMPLEX COMPONENT"/>
    <property type="match status" value="1"/>
</dbReference>
<feature type="compositionally biased region" description="Basic and acidic residues" evidence="1">
    <location>
        <begin position="281"/>
        <end position="290"/>
    </location>
</feature>
<dbReference type="EMBL" id="CP063409">
    <property type="protein sequence ID" value="QSZ34642.1"/>
    <property type="molecule type" value="Genomic_DNA"/>
</dbReference>
<keyword evidence="4" id="KW-1185">Reference proteome</keyword>
<name>A0A8A3PH76_9HELO</name>
<dbReference type="Proteomes" id="UP000672032">
    <property type="component" value="Chromosome 5"/>
</dbReference>
<dbReference type="AlphaFoldDB" id="A0A8A3PH76"/>
<evidence type="ECO:0000313" key="4">
    <source>
        <dbReference type="Proteomes" id="UP000672032"/>
    </source>
</evidence>
<dbReference type="OrthoDB" id="205198at2759"/>
<reference evidence="3" key="1">
    <citation type="submission" date="2020-10" db="EMBL/GenBank/DDBJ databases">
        <title>Genome Sequence of Monilinia vaccinii-corymbosi Sheds Light on Mummy Berry Disease Infection of Blueberry and Mating Type.</title>
        <authorList>
            <person name="Yow A.G."/>
            <person name="Zhang Y."/>
            <person name="Bansal K."/>
            <person name="Eacker S.M."/>
            <person name="Sullivan S."/>
            <person name="Liachko I."/>
            <person name="Cubeta M.A."/>
            <person name="Rollins J.A."/>
            <person name="Ashrafi H."/>
        </authorList>
    </citation>
    <scope>NUCLEOTIDE SEQUENCE</scope>
    <source>
        <strain evidence="3">RL-1</strain>
    </source>
</reference>
<dbReference type="InterPro" id="IPR041899">
    <property type="entry name" value="MAGE_WH2"/>
</dbReference>
<evidence type="ECO:0000256" key="1">
    <source>
        <dbReference type="SAM" id="MobiDB-lite"/>
    </source>
</evidence>
<evidence type="ECO:0000259" key="2">
    <source>
        <dbReference type="PROSITE" id="PS50838"/>
    </source>
</evidence>